<accession>A0A1H7NNH6</accession>
<evidence type="ECO:0000313" key="3">
    <source>
        <dbReference type="Proteomes" id="UP000198916"/>
    </source>
</evidence>
<dbReference type="InterPro" id="IPR029044">
    <property type="entry name" value="Nucleotide-diphossugar_trans"/>
</dbReference>
<dbReference type="CDD" id="cd00761">
    <property type="entry name" value="Glyco_tranf_GTA_type"/>
    <property type="match status" value="1"/>
</dbReference>
<feature type="domain" description="Glycosyltransferase 2-like" evidence="1">
    <location>
        <begin position="2"/>
        <end position="89"/>
    </location>
</feature>
<evidence type="ECO:0000259" key="1">
    <source>
        <dbReference type="Pfam" id="PF00535"/>
    </source>
</evidence>
<dbReference type="AlphaFoldDB" id="A0A1H7NNH6"/>
<dbReference type="STRING" id="332977.SAMN05421740_10453"/>
<gene>
    <name evidence="2" type="ORF">SAMN05421740_10453</name>
</gene>
<dbReference type="InterPro" id="IPR001173">
    <property type="entry name" value="Glyco_trans_2-like"/>
</dbReference>
<keyword evidence="2" id="KW-0808">Transferase</keyword>
<dbReference type="EMBL" id="FNZR01000004">
    <property type="protein sequence ID" value="SEL25120.1"/>
    <property type="molecule type" value="Genomic_DNA"/>
</dbReference>
<reference evidence="3" key="1">
    <citation type="submission" date="2016-10" db="EMBL/GenBank/DDBJ databases">
        <authorList>
            <person name="Varghese N."/>
            <person name="Submissions S."/>
        </authorList>
    </citation>
    <scope>NUCLEOTIDE SEQUENCE [LARGE SCALE GENOMIC DNA]</scope>
    <source>
        <strain evidence="3">Jip14</strain>
    </source>
</reference>
<evidence type="ECO:0000313" key="2">
    <source>
        <dbReference type="EMBL" id="SEL25120.1"/>
    </source>
</evidence>
<dbReference type="Gene3D" id="3.90.550.10">
    <property type="entry name" value="Spore Coat Polysaccharide Biosynthesis Protein SpsA, Chain A"/>
    <property type="match status" value="1"/>
</dbReference>
<dbReference type="Pfam" id="PF00535">
    <property type="entry name" value="Glycos_transf_2"/>
    <property type="match status" value="1"/>
</dbReference>
<sequence length="278" mass="31866">MPYEIIIGDDSQGNKSKLIVENINRNKSQNVIIRYFQNQPSLGQLANVNSLIEKTEGNKFMLLHDDDLLFPDALETLVNLNESDPSIQVSYGKQMLINDAGEDLNIDGFNERFFRTKDYEGTVLSPIEAAIVQQFPNNGYLIDTYIAKKTKYSSKEKVGNAGDFNFGLQLGLSNYKFYYIDHYIAKYRISKNSVARNGTDSAYQSYKLIKALDLPAKDFDYRNHVLKIKAPIAIVQAIRIGKRRDAFKIYFEQWHKGKILTLGGIRRLLLLLFSRSRE</sequence>
<dbReference type="Proteomes" id="UP000198916">
    <property type="component" value="Unassembled WGS sequence"/>
</dbReference>
<dbReference type="GO" id="GO:0016740">
    <property type="term" value="F:transferase activity"/>
    <property type="evidence" value="ECO:0007669"/>
    <property type="project" value="UniProtKB-KW"/>
</dbReference>
<protein>
    <submittedName>
        <fullName evidence="2">Glycosyltransferase, GT2 family</fullName>
    </submittedName>
</protein>
<organism evidence="2 3">
    <name type="scientific">Parapedobacter koreensis</name>
    <dbReference type="NCBI Taxonomy" id="332977"/>
    <lineage>
        <taxon>Bacteria</taxon>
        <taxon>Pseudomonadati</taxon>
        <taxon>Bacteroidota</taxon>
        <taxon>Sphingobacteriia</taxon>
        <taxon>Sphingobacteriales</taxon>
        <taxon>Sphingobacteriaceae</taxon>
        <taxon>Parapedobacter</taxon>
    </lineage>
</organism>
<name>A0A1H7NNH6_9SPHI</name>
<proteinExistence type="predicted"/>
<keyword evidence="3" id="KW-1185">Reference proteome</keyword>
<dbReference type="SUPFAM" id="SSF53448">
    <property type="entry name" value="Nucleotide-diphospho-sugar transferases"/>
    <property type="match status" value="1"/>
</dbReference>